<dbReference type="PROSITE" id="PS50125">
    <property type="entry name" value="GUANYLATE_CYCLASE_2"/>
    <property type="match status" value="1"/>
</dbReference>
<dbReference type="Proteomes" id="UP001157914">
    <property type="component" value="Unassembled WGS sequence"/>
</dbReference>
<reference evidence="2 3" key="1">
    <citation type="submission" date="2017-05" db="EMBL/GenBank/DDBJ databases">
        <authorList>
            <person name="Varghese N."/>
            <person name="Submissions S."/>
        </authorList>
    </citation>
    <scope>NUCLEOTIDE SEQUENCE [LARGE SCALE GENOMIC DNA]</scope>
    <source>
        <strain evidence="2 3">DSM 15949</strain>
    </source>
</reference>
<dbReference type="InterPro" id="IPR029787">
    <property type="entry name" value="Nucleotide_cyclase"/>
</dbReference>
<dbReference type="SUPFAM" id="SSF55073">
    <property type="entry name" value="Nucleotide cyclase"/>
    <property type="match status" value="1"/>
</dbReference>
<accession>A0ABY1P2I8</accession>
<dbReference type="PANTHER" id="PTHR43081:SF11">
    <property type="entry name" value="BLR2264 PROTEIN"/>
    <property type="match status" value="1"/>
</dbReference>
<evidence type="ECO:0000313" key="2">
    <source>
        <dbReference type="EMBL" id="SMP23858.1"/>
    </source>
</evidence>
<dbReference type="Pfam" id="PF00211">
    <property type="entry name" value="Guanylate_cyc"/>
    <property type="match status" value="1"/>
</dbReference>
<name>A0ABY1P2I8_9HYPH</name>
<gene>
    <name evidence="2" type="ORF">SAMN06265374_2314</name>
</gene>
<dbReference type="SMART" id="SM00044">
    <property type="entry name" value="CYCc"/>
    <property type="match status" value="1"/>
</dbReference>
<dbReference type="CDD" id="cd07302">
    <property type="entry name" value="CHD"/>
    <property type="match status" value="1"/>
</dbReference>
<dbReference type="InterPro" id="IPR001054">
    <property type="entry name" value="A/G_cyclase"/>
</dbReference>
<proteinExistence type="predicted"/>
<keyword evidence="3" id="KW-1185">Reference proteome</keyword>
<dbReference type="RefSeq" id="WP_155193642.1">
    <property type="nucleotide sequence ID" value="NZ_BAAAEA010000002.1"/>
</dbReference>
<protein>
    <submittedName>
        <fullName evidence="2">Adenylate cyclase</fullName>
    </submittedName>
</protein>
<dbReference type="EMBL" id="FXTT01000003">
    <property type="protein sequence ID" value="SMP23858.1"/>
    <property type="molecule type" value="Genomic_DNA"/>
</dbReference>
<organism evidence="2 3">
    <name type="scientific">Roseibium denhamense</name>
    <dbReference type="NCBI Taxonomy" id="76305"/>
    <lineage>
        <taxon>Bacteria</taxon>
        <taxon>Pseudomonadati</taxon>
        <taxon>Pseudomonadota</taxon>
        <taxon>Alphaproteobacteria</taxon>
        <taxon>Hyphomicrobiales</taxon>
        <taxon>Stappiaceae</taxon>
        <taxon>Roseibium</taxon>
    </lineage>
</organism>
<feature type="domain" description="Guanylate cyclase" evidence="1">
    <location>
        <begin position="242"/>
        <end position="379"/>
    </location>
</feature>
<dbReference type="InterPro" id="IPR050697">
    <property type="entry name" value="Adenylyl/Guanylyl_Cyclase_3/4"/>
</dbReference>
<dbReference type="Gene3D" id="3.30.70.1230">
    <property type="entry name" value="Nucleotide cyclase"/>
    <property type="match status" value="1"/>
</dbReference>
<dbReference type="PANTHER" id="PTHR43081">
    <property type="entry name" value="ADENYLATE CYCLASE, TERMINAL-DIFFERENTIATION SPECIFIC-RELATED"/>
    <property type="match status" value="1"/>
</dbReference>
<evidence type="ECO:0000259" key="1">
    <source>
        <dbReference type="PROSITE" id="PS50125"/>
    </source>
</evidence>
<sequence length="441" mass="47815">MSNHLIDPAPRSYVPTVYLRARSDRGPACAPEKQTLDDVRKWLLYEASGNNDVLLLFEEFMWRCHAAGLAIDRSTLHVGTLHPQFIGFSWMWNATDGLCDEIAADARSLESEAFRRSPLFKVMSLGETIKVDLATEEGRQSAPIMLELAEEGYTFYGAMPLSNGSGQMRNAMTLATKHPGGWPEEVKDEIRKILDLFAFHVERHILVRIAQNVADTYLGPIAGRRVLDGEIKRGDGESIQAVVFMCDMRGFTGLADRLSGPDVTAILNAYFDLVSDAVLNNGGDILKFMGDGILAVFDQNALGADKAAEAALSAARTALSAIDQLNTAPKGLPDKSLWHPIRIGIGLHQGEVFFGNVGGEDRLDFTVIGRAVNETSRVEALCKPLGQTLLLTEPVRAALPGTFHDELSAMGDHALRGVGQPVAIYASGHAHPSSSAPQPIS</sequence>
<evidence type="ECO:0000313" key="3">
    <source>
        <dbReference type="Proteomes" id="UP001157914"/>
    </source>
</evidence>
<comment type="caution">
    <text evidence="2">The sequence shown here is derived from an EMBL/GenBank/DDBJ whole genome shotgun (WGS) entry which is preliminary data.</text>
</comment>